<dbReference type="RefSeq" id="XP_067059344.1">
    <property type="nucleotide sequence ID" value="XM_067203653.1"/>
</dbReference>
<dbReference type="KEGG" id="loi:92357587"/>
<organism evidence="3 4">
    <name type="scientific">Leishmania orientalis</name>
    <dbReference type="NCBI Taxonomy" id="2249476"/>
    <lineage>
        <taxon>Eukaryota</taxon>
        <taxon>Discoba</taxon>
        <taxon>Euglenozoa</taxon>
        <taxon>Kinetoplastea</taxon>
        <taxon>Metakinetoplastina</taxon>
        <taxon>Trypanosomatida</taxon>
        <taxon>Trypanosomatidae</taxon>
        <taxon>Leishmaniinae</taxon>
        <taxon>Leishmania</taxon>
    </lineage>
</organism>
<dbReference type="GO" id="GO:0051082">
    <property type="term" value="F:unfolded protein binding"/>
    <property type="evidence" value="ECO:0007669"/>
    <property type="project" value="TreeGrafter"/>
</dbReference>
<keyword evidence="4" id="KW-1185">Reference proteome</keyword>
<dbReference type="InterPro" id="IPR018253">
    <property type="entry name" value="DnaJ_domain_CS"/>
</dbReference>
<evidence type="ECO:0000313" key="3">
    <source>
        <dbReference type="EMBL" id="KAG5466454.1"/>
    </source>
</evidence>
<dbReference type="PROSITE" id="PS00636">
    <property type="entry name" value="DNAJ_1"/>
    <property type="match status" value="1"/>
</dbReference>
<protein>
    <recommendedName>
        <fullName evidence="2">J domain-containing protein</fullName>
    </recommendedName>
</protein>
<proteinExistence type="predicted"/>
<dbReference type="InterPro" id="IPR001623">
    <property type="entry name" value="DnaJ_domain"/>
</dbReference>
<dbReference type="GO" id="GO:0051087">
    <property type="term" value="F:protein-folding chaperone binding"/>
    <property type="evidence" value="ECO:0007669"/>
    <property type="project" value="TreeGrafter"/>
</dbReference>
<accession>A0A836G521</accession>
<feature type="compositionally biased region" description="Acidic residues" evidence="1">
    <location>
        <begin position="226"/>
        <end position="238"/>
    </location>
</feature>
<dbReference type="Proteomes" id="UP000674143">
    <property type="component" value="Unassembled WGS sequence"/>
</dbReference>
<feature type="domain" description="J" evidence="2">
    <location>
        <begin position="4"/>
        <end position="109"/>
    </location>
</feature>
<feature type="region of interest" description="Disordered" evidence="1">
    <location>
        <begin position="143"/>
        <end position="238"/>
    </location>
</feature>
<dbReference type="AlphaFoldDB" id="A0A836G521"/>
<dbReference type="GO" id="GO:0044183">
    <property type="term" value="F:protein folding chaperone"/>
    <property type="evidence" value="ECO:0007669"/>
    <property type="project" value="TreeGrafter"/>
</dbReference>
<sequence>MLKDYYAILDVLPSASGEEIRRAFKRLALQFHPDKTGGAAAIEAAATVHTDEHSLTTSRAENLSGTAGIARLDALTTSCQPCTRGFTDIQEAYEVLGDVARRYLYDMNYQELLALKQQRQEEEQQRCEAQARAAAEAARRVRERECLRREQQQQNHQSHNTNTLPTVNSSTASAALRSTLLGPSLPQHTPLPTRGRGEEDTGVSSLPLPPNDALQKQQRRRKQESAEEMGGDCLIEDLEGGESGASRLLDDRYCFTAPTRPLKDGSRADAVQTRRQCGGRDTDGSVAAGQTQRRISCTSTKRARHRMATTVPAVFMLSGSVAFSWGDTAAKTCPSVAEHGCSRERRSHRHATLRDGDATAEPDLPLEHYYQRSIERTLRVFFGVPHLE</sequence>
<gene>
    <name evidence="3" type="ORF">LSCM4_01605</name>
</gene>
<name>A0A836G521_9TRYP</name>
<feature type="region of interest" description="Disordered" evidence="1">
    <location>
        <begin position="262"/>
        <end position="292"/>
    </location>
</feature>
<dbReference type="EMBL" id="JAFHLR010000035">
    <property type="protein sequence ID" value="KAG5466454.1"/>
    <property type="molecule type" value="Genomic_DNA"/>
</dbReference>
<dbReference type="GO" id="GO:0005634">
    <property type="term" value="C:nucleus"/>
    <property type="evidence" value="ECO:0007669"/>
    <property type="project" value="TreeGrafter"/>
</dbReference>
<comment type="caution">
    <text evidence="3">The sequence shown here is derived from an EMBL/GenBank/DDBJ whole genome shotgun (WGS) entry which is preliminary data.</text>
</comment>
<dbReference type="Gene3D" id="1.10.287.110">
    <property type="entry name" value="DnaJ domain"/>
    <property type="match status" value="1"/>
</dbReference>
<dbReference type="GO" id="GO:0005737">
    <property type="term" value="C:cytoplasm"/>
    <property type="evidence" value="ECO:0007669"/>
    <property type="project" value="TreeGrafter"/>
</dbReference>
<dbReference type="PANTHER" id="PTHR43948:SF10">
    <property type="entry name" value="MRJ, ISOFORM E"/>
    <property type="match status" value="1"/>
</dbReference>
<dbReference type="GeneID" id="92357587"/>
<dbReference type="PANTHER" id="PTHR43948">
    <property type="entry name" value="DNAJ HOMOLOG SUBFAMILY B"/>
    <property type="match status" value="1"/>
</dbReference>
<evidence type="ECO:0000259" key="2">
    <source>
        <dbReference type="PROSITE" id="PS50076"/>
    </source>
</evidence>
<dbReference type="CDD" id="cd06257">
    <property type="entry name" value="DnaJ"/>
    <property type="match status" value="1"/>
</dbReference>
<evidence type="ECO:0000313" key="4">
    <source>
        <dbReference type="Proteomes" id="UP000674143"/>
    </source>
</evidence>
<evidence type="ECO:0000256" key="1">
    <source>
        <dbReference type="SAM" id="MobiDB-lite"/>
    </source>
</evidence>
<dbReference type="Pfam" id="PF00226">
    <property type="entry name" value="DnaJ"/>
    <property type="match status" value="1"/>
</dbReference>
<feature type="compositionally biased region" description="Low complexity" evidence="1">
    <location>
        <begin position="152"/>
        <end position="181"/>
    </location>
</feature>
<dbReference type="SMART" id="SM00271">
    <property type="entry name" value="DnaJ"/>
    <property type="match status" value="1"/>
</dbReference>
<dbReference type="PROSITE" id="PS50076">
    <property type="entry name" value="DNAJ_2"/>
    <property type="match status" value="1"/>
</dbReference>
<reference evidence="4" key="2">
    <citation type="journal article" date="2021" name="Sci. Data">
        <title>Chromosome-scale genome sequencing, assembly and annotation of six genomes from subfamily Leishmaniinae.</title>
        <authorList>
            <person name="Almutairi H."/>
            <person name="Urbaniak M.D."/>
            <person name="Bates M.D."/>
            <person name="Jariyapan N."/>
            <person name="Kwakye-Nuako G."/>
            <person name="Thomaz Soccol V."/>
            <person name="Al-Salem W.S."/>
            <person name="Dillon R.J."/>
            <person name="Bates P.A."/>
            <person name="Gatherer D."/>
        </authorList>
    </citation>
    <scope>NUCLEOTIDE SEQUENCE [LARGE SCALE GENOMIC DNA]</scope>
</reference>
<dbReference type="SUPFAM" id="SSF46565">
    <property type="entry name" value="Chaperone J-domain"/>
    <property type="match status" value="1"/>
</dbReference>
<dbReference type="InterPro" id="IPR036869">
    <property type="entry name" value="J_dom_sf"/>
</dbReference>
<dbReference type="PRINTS" id="PR00625">
    <property type="entry name" value="JDOMAIN"/>
</dbReference>
<reference evidence="4" key="1">
    <citation type="journal article" date="2021" name="Microbiol. Resour. Announc.">
        <title>LGAAP: Leishmaniinae Genome Assembly and Annotation Pipeline.</title>
        <authorList>
            <person name="Almutairi H."/>
            <person name="Urbaniak M.D."/>
            <person name="Bates M.D."/>
            <person name="Jariyapan N."/>
            <person name="Kwakye-Nuako G."/>
            <person name="Thomaz-Soccol V."/>
            <person name="Al-Salem W.S."/>
            <person name="Dillon R.J."/>
            <person name="Bates P.A."/>
            <person name="Gatherer D."/>
        </authorList>
    </citation>
    <scope>NUCLEOTIDE SEQUENCE [LARGE SCALE GENOMIC DNA]</scope>
</reference>